<evidence type="ECO:0000313" key="12">
    <source>
        <dbReference type="Proteomes" id="UP000243629"/>
    </source>
</evidence>
<keyword evidence="5" id="KW-1003">Cell membrane</keyword>
<dbReference type="EMBL" id="FOUI01000018">
    <property type="protein sequence ID" value="SFM84787.1"/>
    <property type="molecule type" value="Genomic_DNA"/>
</dbReference>
<keyword evidence="12" id="KW-1185">Reference proteome</keyword>
<keyword evidence="9" id="KW-0472">Membrane</keyword>
<keyword evidence="6" id="KW-0997">Cell inner membrane</keyword>
<dbReference type="AlphaFoldDB" id="A0A1I4U751"/>
<evidence type="ECO:0000256" key="4">
    <source>
        <dbReference type="ARBA" id="ARBA00022448"/>
    </source>
</evidence>
<protein>
    <recommendedName>
        <fullName evidence="3">Type II secretion system protein N</fullName>
    </recommendedName>
    <alternativeName>
        <fullName evidence="10">General secretion pathway protein N</fullName>
    </alternativeName>
</protein>
<keyword evidence="8" id="KW-0653">Protein transport</keyword>
<evidence type="ECO:0000256" key="6">
    <source>
        <dbReference type="ARBA" id="ARBA00022519"/>
    </source>
</evidence>
<evidence type="ECO:0000256" key="1">
    <source>
        <dbReference type="ARBA" id="ARBA00004533"/>
    </source>
</evidence>
<dbReference type="STRING" id="1720063.SAMN05216217_11836"/>
<organism evidence="11 12">
    <name type="scientific">Halopseudomonas yangmingensis</name>
    <dbReference type="NCBI Taxonomy" id="1720063"/>
    <lineage>
        <taxon>Bacteria</taxon>
        <taxon>Pseudomonadati</taxon>
        <taxon>Pseudomonadota</taxon>
        <taxon>Gammaproteobacteria</taxon>
        <taxon>Pseudomonadales</taxon>
        <taxon>Pseudomonadaceae</taxon>
        <taxon>Halopseudomonas</taxon>
    </lineage>
</organism>
<proteinExistence type="inferred from homology"/>
<reference evidence="12" key="1">
    <citation type="submission" date="2016-10" db="EMBL/GenBank/DDBJ databases">
        <authorList>
            <person name="Varghese N."/>
            <person name="Submissions S."/>
        </authorList>
    </citation>
    <scope>NUCLEOTIDE SEQUENCE [LARGE SCALE GENOMIC DNA]</scope>
    <source>
        <strain evidence="12">DSM 24213</strain>
    </source>
</reference>
<keyword evidence="7" id="KW-0812">Transmembrane</keyword>
<dbReference type="GO" id="GO:0005886">
    <property type="term" value="C:plasma membrane"/>
    <property type="evidence" value="ECO:0007669"/>
    <property type="project" value="UniProtKB-SubCell"/>
</dbReference>
<dbReference type="GO" id="GO:0015628">
    <property type="term" value="P:protein secretion by the type II secretion system"/>
    <property type="evidence" value="ECO:0007669"/>
    <property type="project" value="InterPro"/>
</dbReference>
<comment type="similarity">
    <text evidence="2">Belongs to the GSP N family.</text>
</comment>
<evidence type="ECO:0000256" key="5">
    <source>
        <dbReference type="ARBA" id="ARBA00022475"/>
    </source>
</evidence>
<keyword evidence="4" id="KW-0813">Transport</keyword>
<evidence type="ECO:0000313" key="11">
    <source>
        <dbReference type="EMBL" id="SFM84787.1"/>
    </source>
</evidence>
<accession>A0A1I4U751</accession>
<name>A0A1I4U751_9GAMM</name>
<evidence type="ECO:0000256" key="9">
    <source>
        <dbReference type="ARBA" id="ARBA00023136"/>
    </source>
</evidence>
<evidence type="ECO:0000256" key="3">
    <source>
        <dbReference type="ARBA" id="ARBA00021563"/>
    </source>
</evidence>
<dbReference type="OrthoDB" id="6706905at2"/>
<dbReference type="RefSeq" id="WP_093478540.1">
    <property type="nucleotide sequence ID" value="NZ_FOUI01000018.1"/>
</dbReference>
<dbReference type="Proteomes" id="UP000243629">
    <property type="component" value="Unassembled WGS sequence"/>
</dbReference>
<dbReference type="Pfam" id="PF01203">
    <property type="entry name" value="T2SSN"/>
    <property type="match status" value="1"/>
</dbReference>
<gene>
    <name evidence="11" type="ORF">SAMN05216217_11836</name>
</gene>
<dbReference type="InterPro" id="IPR022792">
    <property type="entry name" value="T2SS_protein-GspN"/>
</dbReference>
<evidence type="ECO:0000256" key="8">
    <source>
        <dbReference type="ARBA" id="ARBA00022927"/>
    </source>
</evidence>
<dbReference type="GO" id="GO:0015627">
    <property type="term" value="C:type II protein secretion system complex"/>
    <property type="evidence" value="ECO:0007669"/>
    <property type="project" value="InterPro"/>
</dbReference>
<sequence>MRSLRIAAVVALLTGYLFGLLWFLPASLVWQQIAGQLPGDIQVQKVQGTVWRGRVLGLHLQGLDHGQLSWKVRPSGLLRLRLVADLHWLPRQGQVSARLLAAPGRLQLSSVQGELDAQGMAALHRAPFILEGRWLLDIERIELAEPSQVTHAEGWLTWRGAAAGLPVPLALGDLQAALRAEDGWLTLTLADQGGPLGLRGNARWQPTRPMFLDTGLQARPQADPALGSALSLLGRADAEGWIEWEASLQ</sequence>
<comment type="subcellular location">
    <subcellularLocation>
        <location evidence="1">Cell inner membrane</location>
    </subcellularLocation>
</comment>
<evidence type="ECO:0000256" key="10">
    <source>
        <dbReference type="ARBA" id="ARBA00030772"/>
    </source>
</evidence>
<evidence type="ECO:0000256" key="7">
    <source>
        <dbReference type="ARBA" id="ARBA00022692"/>
    </source>
</evidence>
<evidence type="ECO:0000256" key="2">
    <source>
        <dbReference type="ARBA" id="ARBA00007208"/>
    </source>
</evidence>